<reference evidence="1" key="1">
    <citation type="submission" date="2023-04" db="EMBL/GenBank/DDBJ databases">
        <title>Candida boidinii NBRC 1967.</title>
        <authorList>
            <person name="Ichikawa N."/>
            <person name="Sato H."/>
            <person name="Tonouchi N."/>
        </authorList>
    </citation>
    <scope>NUCLEOTIDE SEQUENCE</scope>
    <source>
        <strain evidence="1">NBRC 1967</strain>
    </source>
</reference>
<proteinExistence type="predicted"/>
<accession>A0ACB5TQP9</accession>
<protein>
    <submittedName>
        <fullName evidence="1">Unnamed protein product</fullName>
    </submittedName>
</protein>
<name>A0ACB5TQP9_CANBO</name>
<organism evidence="1 2">
    <name type="scientific">Candida boidinii</name>
    <name type="common">Yeast</name>
    <dbReference type="NCBI Taxonomy" id="5477"/>
    <lineage>
        <taxon>Eukaryota</taxon>
        <taxon>Fungi</taxon>
        <taxon>Dikarya</taxon>
        <taxon>Ascomycota</taxon>
        <taxon>Saccharomycotina</taxon>
        <taxon>Pichiomycetes</taxon>
        <taxon>Pichiales</taxon>
        <taxon>Pichiaceae</taxon>
        <taxon>Ogataea</taxon>
        <taxon>Ogataea/Candida clade</taxon>
    </lineage>
</organism>
<gene>
    <name evidence="1" type="ORF">Cboi01_000286500</name>
</gene>
<dbReference type="EMBL" id="BSXV01001408">
    <property type="protein sequence ID" value="GME92739.1"/>
    <property type="molecule type" value="Genomic_DNA"/>
</dbReference>
<evidence type="ECO:0000313" key="1">
    <source>
        <dbReference type="EMBL" id="GME92739.1"/>
    </source>
</evidence>
<sequence>MSRRKNTNSSKDLPSFFQRTTNLRSKRLRTTANTTPQGDDINHLWAKTRESVKIAFTNQLKQVNQKIAKPDEMLLTPDEAAQKYEMGLFDLHKKNIDEYKVKFRKDFMAIKNKNTKFAEDILSGLIEPKRLAETPPNELYSAKQKLENSQLREKELKASIGEVLPENINKVKDQTIVSEKWGISGSLAAVDDDFE</sequence>
<dbReference type="Proteomes" id="UP001165101">
    <property type="component" value="Unassembled WGS sequence"/>
</dbReference>
<keyword evidence="2" id="KW-1185">Reference proteome</keyword>
<comment type="caution">
    <text evidence="1">The sequence shown here is derived from an EMBL/GenBank/DDBJ whole genome shotgun (WGS) entry which is preliminary data.</text>
</comment>
<evidence type="ECO:0000313" key="2">
    <source>
        <dbReference type="Proteomes" id="UP001165101"/>
    </source>
</evidence>